<evidence type="ECO:0000259" key="1">
    <source>
        <dbReference type="Pfam" id="PF00188"/>
    </source>
</evidence>
<dbReference type="InterPro" id="IPR035940">
    <property type="entry name" value="CAP_sf"/>
</dbReference>
<dbReference type="Proteomes" id="UP001216907">
    <property type="component" value="Unassembled WGS sequence"/>
</dbReference>
<name>A0ABT6FKA2_9BACT</name>
<gene>
    <name evidence="2" type="ORF">PZE19_29825</name>
</gene>
<reference evidence="2 3" key="1">
    <citation type="submission" date="2023-03" db="EMBL/GenBank/DDBJ databases">
        <title>Paludisphaera mucosa sp. nov. a novel planctomycete from northern fen.</title>
        <authorList>
            <person name="Ivanova A."/>
        </authorList>
    </citation>
    <scope>NUCLEOTIDE SEQUENCE [LARGE SCALE GENOMIC DNA]</scope>
    <source>
        <strain evidence="2 3">Pla2</strain>
    </source>
</reference>
<dbReference type="Gene3D" id="3.40.33.10">
    <property type="entry name" value="CAP"/>
    <property type="match status" value="1"/>
</dbReference>
<sequence>MLASMFHAASPGTGRRARAFVPTLAGVWLEPRRLLSLGPNWSRAEAVRFYRDVFEPTGAAVPQWDGNVDAGVAGALGDDYRKAILARVNAYRTMAGAPAIGAIDPTMSYYSQQAALMMSANGRLSHTPDPSWKFYSADGAIGAARSNLHLASGDYAVDGYILDPGPTNGPTGHRWWSLNPRVAMIGVGDVPGSLSQDRAANALSFGLGTSAVESTVVAWPPEGAFPSALVPDRWSFIDYADEQRFDDSGIHYKYDYTSAVVRVTSNGEPQAVVVEYSRGVFGNYLVFSGIQLPGLAMNADVAVDVTIDDVLVWGVPQSIHYTTRIFSTEGLEPVYADFGSDGLWRFSEAEGSSRITEADPDAFVASRDGTLYIDFGAFGLWSWGDLQGVRKLNDADPESMAAGSDGSLFVDYGAYGLWRVAADSGFHLLSGADPESMEAGPYDSIYVDYGSYGTWAWKGATGFRNLTAANPEQLAIEPDGSLDVDFGPYGVWNWREGGGFVFLDASNPESMAVGANGSLYLDLGPAGLWQWIRVGGPRSAQGSLQPLHPADPTSVVAQPSFSVRLAWSEQALYISYGAFGLWRWKPGALGGAFRLVDARSPQGVVTR</sequence>
<proteinExistence type="predicted"/>
<evidence type="ECO:0000313" key="3">
    <source>
        <dbReference type="Proteomes" id="UP001216907"/>
    </source>
</evidence>
<protein>
    <submittedName>
        <fullName evidence="2">CAP domain-containing protein</fullName>
    </submittedName>
</protein>
<keyword evidence="3" id="KW-1185">Reference proteome</keyword>
<comment type="caution">
    <text evidence="2">The sequence shown here is derived from an EMBL/GenBank/DDBJ whole genome shotgun (WGS) entry which is preliminary data.</text>
</comment>
<organism evidence="2 3">
    <name type="scientific">Paludisphaera mucosa</name>
    <dbReference type="NCBI Taxonomy" id="3030827"/>
    <lineage>
        <taxon>Bacteria</taxon>
        <taxon>Pseudomonadati</taxon>
        <taxon>Planctomycetota</taxon>
        <taxon>Planctomycetia</taxon>
        <taxon>Isosphaerales</taxon>
        <taxon>Isosphaeraceae</taxon>
        <taxon>Paludisphaera</taxon>
    </lineage>
</organism>
<evidence type="ECO:0000313" key="2">
    <source>
        <dbReference type="EMBL" id="MDG3007984.1"/>
    </source>
</evidence>
<dbReference type="InterPro" id="IPR014044">
    <property type="entry name" value="CAP_dom"/>
</dbReference>
<dbReference type="RefSeq" id="WP_277864252.1">
    <property type="nucleotide sequence ID" value="NZ_JARRAG010000002.1"/>
</dbReference>
<accession>A0ABT6FKA2</accession>
<dbReference type="CDD" id="cd05379">
    <property type="entry name" value="CAP_bacterial"/>
    <property type="match status" value="1"/>
</dbReference>
<dbReference type="EMBL" id="JARRAG010000002">
    <property type="protein sequence ID" value="MDG3007984.1"/>
    <property type="molecule type" value="Genomic_DNA"/>
</dbReference>
<dbReference type="Pfam" id="PF00188">
    <property type="entry name" value="CAP"/>
    <property type="match status" value="1"/>
</dbReference>
<feature type="domain" description="SCP" evidence="1">
    <location>
        <begin position="85"/>
        <end position="192"/>
    </location>
</feature>
<dbReference type="SUPFAM" id="SSF55797">
    <property type="entry name" value="PR-1-like"/>
    <property type="match status" value="1"/>
</dbReference>